<evidence type="ECO:0000313" key="5">
    <source>
        <dbReference type="Proteomes" id="UP000461010"/>
    </source>
</evidence>
<keyword evidence="1" id="KW-0472">Membrane</keyword>
<dbReference type="Proteomes" id="UP000461010">
    <property type="component" value="Unassembled WGS sequence"/>
</dbReference>
<dbReference type="AlphaFoldDB" id="A0A6L4WPV9"/>
<dbReference type="EMBL" id="WFKJ01000044">
    <property type="protein sequence ID" value="KAB7888778.1"/>
    <property type="molecule type" value="Genomic_DNA"/>
</dbReference>
<gene>
    <name evidence="4" type="ORF">GBG18_12360</name>
    <name evidence="3" type="ORF">GBG19_13160</name>
</gene>
<dbReference type="GO" id="GO:0043164">
    <property type="term" value="P:Gram-negative-bacterium-type cell wall biogenesis"/>
    <property type="evidence" value="ECO:0007669"/>
    <property type="project" value="TreeGrafter"/>
</dbReference>
<feature type="transmembrane region" description="Helical" evidence="1">
    <location>
        <begin position="37"/>
        <end position="56"/>
    </location>
</feature>
<name>A0A6L4WPV9_9BACT</name>
<evidence type="ECO:0000313" key="4">
    <source>
        <dbReference type="EMBL" id="KAB7888778.1"/>
    </source>
</evidence>
<proteinExistence type="predicted"/>
<comment type="caution">
    <text evidence="3">The sequence shown here is derived from an EMBL/GenBank/DDBJ whole genome shotgun (WGS) entry which is preliminary data.</text>
</comment>
<accession>A0A6L4WPV9</accession>
<sequence>MFVFKKIVSAFLLPVPIGLFLLFLALFFLLTNSYKKAKIFLSLAFLWFVLLSFQPISNAIISPLENSHKALLDIPKVEYVLVLGSGHNTNENLSITSQLSSVASVRINEGIRVYKVIEKKDENVKIVFSGYKGFDKNHHSFMASNLAISLGVKKEKILELQKPVDTRAEAIEMKKIVGNKAFILVTSASHMKRSILLFKKLGLNPIAAPTYHLGYEDKSYSSIFSSENLYKVKVAFHEYLGLIWSYIRGYI</sequence>
<organism evidence="3 6">
    <name type="scientific">Poseidonibacter ostreae</name>
    <dbReference type="NCBI Taxonomy" id="2654171"/>
    <lineage>
        <taxon>Bacteria</taxon>
        <taxon>Pseudomonadati</taxon>
        <taxon>Campylobacterota</taxon>
        <taxon>Epsilonproteobacteria</taxon>
        <taxon>Campylobacterales</taxon>
        <taxon>Arcobacteraceae</taxon>
        <taxon>Poseidonibacter</taxon>
    </lineage>
</organism>
<feature type="transmembrane region" description="Helical" evidence="1">
    <location>
        <begin position="6"/>
        <end position="30"/>
    </location>
</feature>
<dbReference type="EMBL" id="WFKK01000048">
    <property type="protein sequence ID" value="KAB7885986.1"/>
    <property type="molecule type" value="Genomic_DNA"/>
</dbReference>
<keyword evidence="1" id="KW-1133">Transmembrane helix</keyword>
<reference evidence="5 6" key="1">
    <citation type="submission" date="2019-10" db="EMBL/GenBank/DDBJ databases">
        <title>Poseidonibacter ostreae sp. nov., isolated from the gut of the Ostrea denselamellosa.</title>
        <authorList>
            <person name="Choi A."/>
        </authorList>
    </citation>
    <scope>NUCLEOTIDE SEQUENCE [LARGE SCALE GENOMIC DNA]</scope>
    <source>
        <strain evidence="3 6">SJOD-M-33</strain>
        <strain evidence="4 5">SJOD-M-5</strain>
    </source>
</reference>
<protein>
    <recommendedName>
        <fullName evidence="2">DUF218 domain-containing protein</fullName>
    </recommendedName>
</protein>
<dbReference type="GO" id="GO:0000270">
    <property type="term" value="P:peptidoglycan metabolic process"/>
    <property type="evidence" value="ECO:0007669"/>
    <property type="project" value="TreeGrafter"/>
</dbReference>
<feature type="domain" description="DUF218" evidence="2">
    <location>
        <begin position="79"/>
        <end position="241"/>
    </location>
</feature>
<evidence type="ECO:0000256" key="1">
    <source>
        <dbReference type="SAM" id="Phobius"/>
    </source>
</evidence>
<dbReference type="Proteomes" id="UP000472839">
    <property type="component" value="Unassembled WGS sequence"/>
</dbReference>
<dbReference type="CDD" id="cd06259">
    <property type="entry name" value="YdcF-like"/>
    <property type="match status" value="1"/>
</dbReference>
<keyword evidence="1" id="KW-0812">Transmembrane</keyword>
<evidence type="ECO:0000259" key="2">
    <source>
        <dbReference type="Pfam" id="PF02698"/>
    </source>
</evidence>
<dbReference type="RefSeq" id="WP_152191499.1">
    <property type="nucleotide sequence ID" value="NZ_WFKI01000033.1"/>
</dbReference>
<dbReference type="InterPro" id="IPR003848">
    <property type="entry name" value="DUF218"/>
</dbReference>
<dbReference type="PANTHER" id="PTHR30336:SF4">
    <property type="entry name" value="ENVELOPE BIOGENESIS FACTOR ELYC"/>
    <property type="match status" value="1"/>
</dbReference>
<evidence type="ECO:0000313" key="6">
    <source>
        <dbReference type="Proteomes" id="UP000472839"/>
    </source>
</evidence>
<dbReference type="Pfam" id="PF02698">
    <property type="entry name" value="DUF218"/>
    <property type="match status" value="1"/>
</dbReference>
<evidence type="ECO:0000313" key="3">
    <source>
        <dbReference type="EMBL" id="KAB7885986.1"/>
    </source>
</evidence>
<keyword evidence="5" id="KW-1185">Reference proteome</keyword>
<dbReference type="GO" id="GO:0005886">
    <property type="term" value="C:plasma membrane"/>
    <property type="evidence" value="ECO:0007669"/>
    <property type="project" value="TreeGrafter"/>
</dbReference>
<dbReference type="PANTHER" id="PTHR30336">
    <property type="entry name" value="INNER MEMBRANE PROTEIN, PROBABLE PERMEASE"/>
    <property type="match status" value="1"/>
</dbReference>
<dbReference type="InterPro" id="IPR051599">
    <property type="entry name" value="Cell_Envelope_Assoc"/>
</dbReference>